<dbReference type="InterPro" id="IPR050909">
    <property type="entry name" value="Bact_Autotransporter_VF"/>
</dbReference>
<dbReference type="NCBIfam" id="TIGR01901">
    <property type="entry name" value="adhes_NPXG"/>
    <property type="match status" value="1"/>
</dbReference>
<dbReference type="InterPro" id="IPR012334">
    <property type="entry name" value="Pectin_lyas_fold"/>
</dbReference>
<evidence type="ECO:0000313" key="3">
    <source>
        <dbReference type="EMBL" id="OFJ46749.1"/>
    </source>
</evidence>
<gene>
    <name evidence="3" type="ORF">BA896_019110</name>
</gene>
<name>A0A1E8PM85_9BURK</name>
<sequence length="2050" mass="198154">MAVHERARGKGKSANRRLIASVLLAASHSAMAGPTGGQVTAGNGTINQNGATTTVTQASQNLSLNWQSFNTSSGETVNFVQPSASAIAVNRIGGNSATQFYGALNANGQVYLINPNGVLFGSGSQVNVGALVASTLDTGDAGLGGATRRFMGSGTGSIINQGAINTGKGGYVAFIGNQVSNSGTINARAGTVALGAGSDVTLSFSGDSLVQLQVNQGTLNNLAENGGLINADGGAVWLSAGARDTVLASVVNNTGIIQARSVEQVGGTIVLGAGSAGTATNSGTLDATGVTGGATGGTVKVLGGAVTLAAGSLIDVSGAGGGGTVLIGGNFLGAGPEQNAHTTTVQAGASIKADAMTAGNGGSVAVWSDGATQFNGSITARGGSTAGNGGQVETSGKNLGINASATVNTAAPHGVAGDWLLDPDDITIGNGSAFNSGLNAVSYPINVDTRVLTAALNNGNVTIKTTGSSASCTGIPTCTGASGNGDIIVLDYIGFAVDYNNGNAGVNWEAGNNTLTLSAYRNIDFKITPNVKHSASPTGEKIDGGVYVQGSGNVVLRADNTATGTGTVNFEGTSSTHPNALYLNDIASTISIYYNPNSYNTPTDYSLYMLSDPSRLTAYMAINVSGSAASKIYDGSTTTSVSGLNPALALPGGLSLNTASAQATFANKNVGANKTVTITGVTATGTGAATTTNSDGTTVISYNSNKYFISGLDSKTATITAKTINLTGLTANSKTYDGTTTATLSGSASVAAGIVNGDSVTLGAGSATFADANADVGKAVTVTGYALSGTDAGNYVISQPSGLTANINKADLTLAGSKTYDGATSVAGSTLTATGVAGQTFSVTGAGDASNLSSKNVQSGAALASATGLNLGSSSNGGLASNYNAIGVAGSSYTVTAKGITLTGISALNKIYDATITAALNTASVGYSGLVGGDSVSLAGSGTGSFADKNAGVNKAVTVSGYTLSGADAGNYVVTQPSGLTASISKASLVVSGIAAANKTYNATTGATLSGAASVSALGSDIVSVVGTGAGSFADANAGSNKVVSVTGYTLTGADAGNYNVVQPNAVSATIHKADVIVSGSKTYDGATSVAGSTLTATGVAGQQFSVTGAGDASNLSSKNVQSGAALASATGLNLGSSSNGGLASNYNAIGVAGSSYTVTAKGITLTGISALNKIYDATTTAALNTASVGYSGLVGGDSVSLAGSGTGSFATKNVGVNKTVTVSGYTLSGADAGNYVVTQPSDLTASVSKAGLVVSGIAAANKTYDATTGATLSGAASVSALGSDIVSVAGTGAGSFADANAGSNKVVSVTGYTLTGADAGNYNVVHAVSATIHKADVIVSGSKTYDGATSVAGSTLTATGVAGQQFSVTGAGDASNLSSKNVQNGAALASATGLSLGSSSNGGLASNYNAIGVAGSSYTVTAKGITLTGISALDKIYDATTTAALNTASVGYSGLVGGDSVLLAGSGTGSFADKNAGVNKTVMVSGYTLSGADAGNYVVIQPTDLTASISKASLVVSGIAAANKTYDATTGATLSGAASVSALGSDIVSVAGTGTGSFADANANSNKTVSVTGYTLTGADAGNYDVVQPAGVSATINKADVIVSGSKTYDGATSVAGSTLTATGVAGQQFSVTGAGDASNLSSKNVQNGAALASATGLSLGSSSNGALASNYNAIGVAGSSYTVTAKGITLTGISALDKIYDATTTATLNTTNLAYSGLVGGDSVTLAGSGTGSFADKNAGANKAVSVSGYTLAGLDAGNYVVTQPSGLTATINKASLAVSGIAAIDKTYDATTGAALSGTAVVAALGSDSVSVTGAGVGSFADKNAGANKAVTVSGYTLAGLDAGNYVVTQPSGLTASIARAALTVSGITAADKAFDGSTAATVSTANATLAGKFGSDDITLASTGQFSDAAAGVGKTVNLSSTYGGADIGNYIVTGQAQAIASITGGPVVVPDTPTQQVQSAVTQMQSFLLPPQALAQSQVLNLSTTLVVQQMTDSGSSNSDSNERSKETMGLPLINTATGFGTPAPLLKIQNGGMQLPLVATSSKE</sequence>
<feature type="chain" id="PRO_5009214520" description="Filamentous haemagglutinin FhaB/tRNA nuclease CdiA-like TPS domain-containing protein" evidence="1">
    <location>
        <begin position="33"/>
        <end position="2050"/>
    </location>
</feature>
<feature type="signal peptide" evidence="1">
    <location>
        <begin position="1"/>
        <end position="32"/>
    </location>
</feature>
<protein>
    <recommendedName>
        <fullName evidence="2">Filamentous haemagglutinin FhaB/tRNA nuclease CdiA-like TPS domain-containing protein</fullName>
    </recommendedName>
</protein>
<proteinExistence type="predicted"/>
<dbReference type="EMBL" id="MAQB02000010">
    <property type="protein sequence ID" value="OFJ46749.1"/>
    <property type="molecule type" value="Genomic_DNA"/>
</dbReference>
<comment type="caution">
    <text evidence="3">The sequence shown here is derived from an EMBL/GenBank/DDBJ whole genome shotgun (WGS) entry which is preliminary data.</text>
</comment>
<accession>A0A1E8PM85</accession>
<evidence type="ECO:0000256" key="1">
    <source>
        <dbReference type="SAM" id="SignalP"/>
    </source>
</evidence>
<organism evidence="3 4">
    <name type="scientific">Janthinobacterium lividum</name>
    <dbReference type="NCBI Taxonomy" id="29581"/>
    <lineage>
        <taxon>Bacteria</taxon>
        <taxon>Pseudomonadati</taxon>
        <taxon>Pseudomonadota</taxon>
        <taxon>Betaproteobacteria</taxon>
        <taxon>Burkholderiales</taxon>
        <taxon>Oxalobacteraceae</taxon>
        <taxon>Janthinobacterium</taxon>
    </lineage>
</organism>
<evidence type="ECO:0000259" key="2">
    <source>
        <dbReference type="SMART" id="SM00912"/>
    </source>
</evidence>
<dbReference type="SMART" id="SM00912">
    <property type="entry name" value="Haemagg_act"/>
    <property type="match status" value="1"/>
</dbReference>
<keyword evidence="1" id="KW-0732">Signal</keyword>
<dbReference type="Proteomes" id="UP000092634">
    <property type="component" value="Unassembled WGS sequence"/>
</dbReference>
<dbReference type="InterPro" id="IPR011050">
    <property type="entry name" value="Pectin_lyase_fold/virulence"/>
</dbReference>
<evidence type="ECO:0000313" key="4">
    <source>
        <dbReference type="Proteomes" id="UP000092634"/>
    </source>
</evidence>
<dbReference type="Gene3D" id="2.160.20.10">
    <property type="entry name" value="Single-stranded right-handed beta-helix, Pectin lyase-like"/>
    <property type="match status" value="1"/>
</dbReference>
<dbReference type="PANTHER" id="PTHR12338">
    <property type="entry name" value="AUTOTRANSPORTER"/>
    <property type="match status" value="1"/>
</dbReference>
<reference evidence="3 4" key="1">
    <citation type="submission" date="2016-10" db="EMBL/GenBank/DDBJ databases">
        <title>Updated version of Genome Assembly of Janthinobacterium lividum ERGS5:01.</title>
        <authorList>
            <person name="Kumar R."/>
            <person name="Acharya V."/>
            <person name="Singh D."/>
        </authorList>
    </citation>
    <scope>NUCLEOTIDE SEQUENCE [LARGE SCALE GENOMIC DNA]</scope>
    <source>
        <strain evidence="3 4">ERGS5:01</strain>
    </source>
</reference>
<feature type="domain" description="Filamentous haemagglutinin FhaB/tRNA nuclease CdiA-like TPS" evidence="2">
    <location>
        <begin position="30"/>
        <end position="142"/>
    </location>
</feature>
<dbReference type="Pfam" id="PF18657">
    <property type="entry name" value="YDG"/>
    <property type="match status" value="11"/>
</dbReference>
<dbReference type="InterPro" id="IPR041248">
    <property type="entry name" value="YDG"/>
</dbReference>
<dbReference type="Pfam" id="PF05860">
    <property type="entry name" value="TPS"/>
    <property type="match status" value="1"/>
</dbReference>
<dbReference type="InterPro" id="IPR008638">
    <property type="entry name" value="FhaB/CdiA-like_TPS"/>
</dbReference>
<dbReference type="PANTHER" id="PTHR12338:SF5">
    <property type="entry name" value="ANTIGEN 43-RELATED"/>
    <property type="match status" value="1"/>
</dbReference>
<dbReference type="SUPFAM" id="SSF51126">
    <property type="entry name" value="Pectin lyase-like"/>
    <property type="match status" value="1"/>
</dbReference>